<dbReference type="EMBL" id="BK015488">
    <property type="protein sequence ID" value="DAE09596.1"/>
    <property type="molecule type" value="Genomic_DNA"/>
</dbReference>
<evidence type="ECO:0000313" key="1">
    <source>
        <dbReference type="EMBL" id="DAE09596.1"/>
    </source>
</evidence>
<accession>A0A8S5PTM1</accession>
<proteinExistence type="predicted"/>
<protein>
    <submittedName>
        <fullName evidence="1">NFATC2-interacting protein fold, Methylation, Nucleus, TRANSCRIPTION.0A</fullName>
    </submittedName>
</protein>
<name>A0A8S5PTM1_9CAUD</name>
<reference evidence="1" key="1">
    <citation type="journal article" date="2021" name="Proc. Natl. Acad. Sci. U.S.A.">
        <title>A Catalog of Tens of Thousands of Viruses from Human Metagenomes Reveals Hidden Associations with Chronic Diseases.</title>
        <authorList>
            <person name="Tisza M.J."/>
            <person name="Buck C.B."/>
        </authorList>
    </citation>
    <scope>NUCLEOTIDE SEQUENCE</scope>
    <source>
        <strain evidence="1">Ct96x5</strain>
    </source>
</reference>
<dbReference type="InterPro" id="IPR029071">
    <property type="entry name" value="Ubiquitin-like_domsf"/>
</dbReference>
<dbReference type="SUPFAM" id="SSF54236">
    <property type="entry name" value="Ubiquitin-like"/>
    <property type="match status" value="1"/>
</dbReference>
<sequence>MTINVYCGSVSSRHLYEVSDSDTIKSVMERCSEEHGVDFNKGMTNLNGMPLKIMDMDKTFADFEVSDTAFLVNSPKSDGGRQ</sequence>
<organism evidence="1">
    <name type="scientific">Siphoviridae sp. ct96x5</name>
    <dbReference type="NCBI Taxonomy" id="2825367"/>
    <lineage>
        <taxon>Viruses</taxon>
        <taxon>Duplodnaviria</taxon>
        <taxon>Heunggongvirae</taxon>
        <taxon>Uroviricota</taxon>
        <taxon>Caudoviricetes</taxon>
    </lineage>
</organism>